<keyword evidence="7" id="KW-1185">Reference proteome</keyword>
<dbReference type="InterPro" id="IPR023772">
    <property type="entry name" value="DNA-bd_HTH_TetR-type_CS"/>
</dbReference>
<feature type="DNA-binding region" description="H-T-H motif" evidence="4">
    <location>
        <begin position="34"/>
        <end position="53"/>
    </location>
</feature>
<reference evidence="6 7" key="1">
    <citation type="submission" date="2018-05" db="EMBL/GenBank/DDBJ databases">
        <title>Genomic Encyclopedia of Type Strains, Phase IV (KMG-IV): sequencing the most valuable type-strain genomes for metagenomic binning, comparative biology and taxonomic classification.</title>
        <authorList>
            <person name="Goeker M."/>
        </authorList>
    </citation>
    <scope>NUCLEOTIDE SEQUENCE [LARGE SCALE GENOMIC DNA]</scope>
    <source>
        <strain evidence="6 7">DSM 44704</strain>
    </source>
</reference>
<dbReference type="OrthoDB" id="9805134at2"/>
<gene>
    <name evidence="6" type="ORF">DFR70_102254</name>
</gene>
<feature type="domain" description="HTH tetR-type" evidence="5">
    <location>
        <begin position="11"/>
        <end position="71"/>
    </location>
</feature>
<dbReference type="InterPro" id="IPR009057">
    <property type="entry name" value="Homeodomain-like_sf"/>
</dbReference>
<dbReference type="Pfam" id="PF00440">
    <property type="entry name" value="TetR_N"/>
    <property type="match status" value="1"/>
</dbReference>
<evidence type="ECO:0000313" key="7">
    <source>
        <dbReference type="Proteomes" id="UP000247569"/>
    </source>
</evidence>
<dbReference type="InterPro" id="IPR036271">
    <property type="entry name" value="Tet_transcr_reg_TetR-rel_C_sf"/>
</dbReference>
<dbReference type="Proteomes" id="UP000247569">
    <property type="component" value="Unassembled WGS sequence"/>
</dbReference>
<dbReference type="PANTHER" id="PTHR47506">
    <property type="entry name" value="TRANSCRIPTIONAL REGULATORY PROTEIN"/>
    <property type="match status" value="1"/>
</dbReference>
<dbReference type="Gene3D" id="1.10.357.10">
    <property type="entry name" value="Tetracycline Repressor, domain 2"/>
    <property type="match status" value="1"/>
</dbReference>
<dbReference type="SUPFAM" id="SSF46689">
    <property type="entry name" value="Homeodomain-like"/>
    <property type="match status" value="1"/>
</dbReference>
<dbReference type="PROSITE" id="PS50977">
    <property type="entry name" value="HTH_TETR_2"/>
    <property type="match status" value="1"/>
</dbReference>
<dbReference type="InterPro" id="IPR011075">
    <property type="entry name" value="TetR_C"/>
</dbReference>
<keyword evidence="3" id="KW-0804">Transcription</keyword>
<dbReference type="Pfam" id="PF16925">
    <property type="entry name" value="TetR_C_13"/>
    <property type="match status" value="1"/>
</dbReference>
<dbReference type="RefSeq" id="WP_051187228.1">
    <property type="nucleotide sequence ID" value="NZ_QJKF01000002.1"/>
</dbReference>
<dbReference type="Gene3D" id="1.10.10.60">
    <property type="entry name" value="Homeodomain-like"/>
    <property type="match status" value="1"/>
</dbReference>
<evidence type="ECO:0000313" key="6">
    <source>
        <dbReference type="EMBL" id="PXX68572.1"/>
    </source>
</evidence>
<keyword evidence="2 4" id="KW-0238">DNA-binding</keyword>
<dbReference type="AlphaFoldDB" id="A0A318KA20"/>
<dbReference type="SUPFAM" id="SSF48498">
    <property type="entry name" value="Tetracyclin repressor-like, C-terminal domain"/>
    <property type="match status" value="1"/>
</dbReference>
<proteinExistence type="predicted"/>
<dbReference type="GO" id="GO:0003677">
    <property type="term" value="F:DNA binding"/>
    <property type="evidence" value="ECO:0007669"/>
    <property type="project" value="UniProtKB-UniRule"/>
</dbReference>
<organism evidence="6 7">
    <name type="scientific">Nocardia tenerifensis</name>
    <dbReference type="NCBI Taxonomy" id="228006"/>
    <lineage>
        <taxon>Bacteria</taxon>
        <taxon>Bacillati</taxon>
        <taxon>Actinomycetota</taxon>
        <taxon>Actinomycetes</taxon>
        <taxon>Mycobacteriales</taxon>
        <taxon>Nocardiaceae</taxon>
        <taxon>Nocardia</taxon>
    </lineage>
</organism>
<evidence type="ECO:0000256" key="1">
    <source>
        <dbReference type="ARBA" id="ARBA00023015"/>
    </source>
</evidence>
<evidence type="ECO:0000256" key="3">
    <source>
        <dbReference type="ARBA" id="ARBA00023163"/>
    </source>
</evidence>
<evidence type="ECO:0000256" key="4">
    <source>
        <dbReference type="PROSITE-ProRule" id="PRU00335"/>
    </source>
</evidence>
<accession>A0A318KA20</accession>
<sequence>MTTPTRGRPRSFDREAALDKATRLFWARGYEATSIGDLTAAMGIGAPSLYAAFGDKATLFGEVVRSFGARYGQFIPRALAEEPTAEAALRRCLRDAAAEYTRADCPHGCLVMTAGMNTNSGEIADMLREMRTRNLGLIAERIQADVDAGLLAPETDARLLARYVSTVMQGMSQAARDGASQAELERVAELAMYGWDQAADTARMTTRGDK</sequence>
<evidence type="ECO:0000259" key="5">
    <source>
        <dbReference type="PROSITE" id="PS50977"/>
    </source>
</evidence>
<dbReference type="InterPro" id="IPR001647">
    <property type="entry name" value="HTH_TetR"/>
</dbReference>
<comment type="caution">
    <text evidence="6">The sequence shown here is derived from an EMBL/GenBank/DDBJ whole genome shotgun (WGS) entry which is preliminary data.</text>
</comment>
<dbReference type="PANTHER" id="PTHR47506:SF1">
    <property type="entry name" value="HTH-TYPE TRANSCRIPTIONAL REGULATOR YJDC"/>
    <property type="match status" value="1"/>
</dbReference>
<evidence type="ECO:0000256" key="2">
    <source>
        <dbReference type="ARBA" id="ARBA00023125"/>
    </source>
</evidence>
<name>A0A318KA20_9NOCA</name>
<dbReference type="EMBL" id="QJKF01000002">
    <property type="protein sequence ID" value="PXX68572.1"/>
    <property type="molecule type" value="Genomic_DNA"/>
</dbReference>
<dbReference type="PROSITE" id="PS01081">
    <property type="entry name" value="HTH_TETR_1"/>
    <property type="match status" value="1"/>
</dbReference>
<keyword evidence="1" id="KW-0805">Transcription regulation</keyword>
<protein>
    <submittedName>
        <fullName evidence="6">TetR family transcriptional regulator</fullName>
    </submittedName>
</protein>